<reference evidence="2 3" key="1">
    <citation type="submission" date="2018-09" db="EMBL/GenBank/DDBJ databases">
        <title>YIM PH 21725 draft genome.</title>
        <authorList>
            <person name="Miao C."/>
        </authorList>
    </citation>
    <scope>NUCLEOTIDE SEQUENCE [LARGE SCALE GENOMIC DNA]</scope>
    <source>
        <strain evidence="3">YIM PH21725</strain>
    </source>
</reference>
<accession>A0A419I9C7</accession>
<feature type="domain" description="Carrier" evidence="1">
    <location>
        <begin position="1"/>
        <end position="76"/>
    </location>
</feature>
<dbReference type="RefSeq" id="WP_120022246.1">
    <property type="nucleotide sequence ID" value="NZ_QZFV01000061.1"/>
</dbReference>
<dbReference type="Proteomes" id="UP000285112">
    <property type="component" value="Unassembled WGS sequence"/>
</dbReference>
<dbReference type="Gene3D" id="1.10.1200.10">
    <property type="entry name" value="ACP-like"/>
    <property type="match status" value="1"/>
</dbReference>
<protein>
    <submittedName>
        <fullName evidence="2">Acyl carrier protein</fullName>
    </submittedName>
</protein>
<dbReference type="SUPFAM" id="SSF47336">
    <property type="entry name" value="ACP-like"/>
    <property type="match status" value="1"/>
</dbReference>
<comment type="caution">
    <text evidence="2">The sequence shown here is derived from an EMBL/GenBank/DDBJ whole genome shotgun (WGS) entry which is preliminary data.</text>
</comment>
<gene>
    <name evidence="2" type="ORF">D5S19_05175</name>
</gene>
<organism evidence="2 3">
    <name type="scientific">Amycolatopsis panacis</name>
    <dbReference type="NCBI Taxonomy" id="2340917"/>
    <lineage>
        <taxon>Bacteria</taxon>
        <taxon>Bacillati</taxon>
        <taxon>Actinomycetota</taxon>
        <taxon>Actinomycetes</taxon>
        <taxon>Pseudonocardiales</taxon>
        <taxon>Pseudonocardiaceae</taxon>
        <taxon>Amycolatopsis</taxon>
    </lineage>
</organism>
<evidence type="ECO:0000313" key="3">
    <source>
        <dbReference type="Proteomes" id="UP000285112"/>
    </source>
</evidence>
<evidence type="ECO:0000313" key="2">
    <source>
        <dbReference type="EMBL" id="RJQ89140.1"/>
    </source>
</evidence>
<proteinExistence type="predicted"/>
<dbReference type="Pfam" id="PF00550">
    <property type="entry name" value="PP-binding"/>
    <property type="match status" value="1"/>
</dbReference>
<dbReference type="InterPro" id="IPR009081">
    <property type="entry name" value="PP-bd_ACP"/>
</dbReference>
<evidence type="ECO:0000259" key="1">
    <source>
        <dbReference type="PROSITE" id="PS50075"/>
    </source>
</evidence>
<dbReference type="PROSITE" id="PS50075">
    <property type="entry name" value="CARRIER"/>
    <property type="match status" value="1"/>
</dbReference>
<dbReference type="InterPro" id="IPR036736">
    <property type="entry name" value="ACP-like_sf"/>
</dbReference>
<name>A0A419I9C7_9PSEU</name>
<dbReference type="EMBL" id="QZFV01000061">
    <property type="protein sequence ID" value="RJQ89140.1"/>
    <property type="molecule type" value="Genomic_DNA"/>
</dbReference>
<sequence length="86" mass="9109">MVDLCAEVVKIVCGTFLLDPADVHEDSLLEELGVDSKGRVRLLAALEVHHEVTIGLARLDRFTDIAAVAGVLADALNERTGAGRAS</sequence>
<dbReference type="AlphaFoldDB" id="A0A419I9C7"/>
<keyword evidence="3" id="KW-1185">Reference proteome</keyword>
<dbReference type="OrthoDB" id="3628001at2"/>